<name>A0A0D6A548_9LACO</name>
<evidence type="ECO:0000256" key="1">
    <source>
        <dbReference type="SAM" id="Phobius"/>
    </source>
</evidence>
<dbReference type="Proteomes" id="UP000035709">
    <property type="component" value="Chromosome"/>
</dbReference>
<reference evidence="2 3" key="1">
    <citation type="submission" date="2015-03" db="EMBL/GenBank/DDBJ databases">
        <title>Complete genome sequence of Lactobacillus acetotolerans NBRC 13120.</title>
        <authorList>
            <person name="Toh H."/>
            <person name="Morita H."/>
            <person name="Fujita N."/>
        </authorList>
    </citation>
    <scope>NUCLEOTIDE SEQUENCE [LARGE SCALE GENOMIC DNA]</scope>
    <source>
        <strain evidence="2 3">NBRC 13120</strain>
    </source>
</reference>
<dbReference type="EMBL" id="AP014808">
    <property type="protein sequence ID" value="BAQ57886.1"/>
    <property type="molecule type" value="Genomic_DNA"/>
</dbReference>
<feature type="transmembrane region" description="Helical" evidence="1">
    <location>
        <begin position="67"/>
        <end position="84"/>
    </location>
</feature>
<dbReference type="PATRIC" id="fig|1600.4.peg.1528"/>
<protein>
    <submittedName>
        <fullName evidence="2">D-alanine-D-alanine ligase</fullName>
    </submittedName>
</protein>
<dbReference type="OrthoDB" id="2277211at2"/>
<dbReference type="KEGG" id="lae:LBAT_1497"/>
<proteinExistence type="predicted"/>
<keyword evidence="1" id="KW-1133">Transmembrane helix</keyword>
<feature type="transmembrane region" description="Helical" evidence="1">
    <location>
        <begin position="293"/>
        <end position="313"/>
    </location>
</feature>
<dbReference type="STRING" id="1600.LBAT_1497"/>
<feature type="transmembrane region" description="Helical" evidence="1">
    <location>
        <begin position="90"/>
        <end position="108"/>
    </location>
</feature>
<keyword evidence="2" id="KW-0436">Ligase</keyword>
<evidence type="ECO:0000313" key="2">
    <source>
        <dbReference type="EMBL" id="BAQ57886.1"/>
    </source>
</evidence>
<sequence>MAKDSHISRREYRKKYLNRKKEPVKPTISDSNYERNSAPIENTRTGINGHVSHPPVKKLNIWEIFSDRPYVAVAIIVLAIFFIMAQLWWLLGALVILVIIGIFVIGHSHHPNRVLSLEFKMKASRKLSMLRAIQFGGSIVMLLATYMKQVVTINFPSTGTTDSLQVIQGALSGRGGVYGQQGSYFLGLLNTLTGGQLWGSYRYATNSAQMMSSSSGRMIIMWILLLMIAPAFCVISQFFREPYSRNFTLLASIVSTVSFILTPHLMRKWIVGYAMENQISQQAAEQAVVVGKMAYIAIACAIIVLVVSIYRVIKRDNFK</sequence>
<keyword evidence="1" id="KW-0812">Transmembrane</keyword>
<dbReference type="RefSeq" id="WP_060459795.1">
    <property type="nucleotide sequence ID" value="NZ_AP014808.1"/>
</dbReference>
<keyword evidence="3" id="KW-1185">Reference proteome</keyword>
<keyword evidence="1" id="KW-0472">Membrane</keyword>
<dbReference type="AlphaFoldDB" id="A0A0D6A548"/>
<feature type="transmembrane region" description="Helical" evidence="1">
    <location>
        <begin position="219"/>
        <end position="239"/>
    </location>
</feature>
<organism evidence="2 3">
    <name type="scientific">Lactobacillus acetotolerans</name>
    <dbReference type="NCBI Taxonomy" id="1600"/>
    <lineage>
        <taxon>Bacteria</taxon>
        <taxon>Bacillati</taxon>
        <taxon>Bacillota</taxon>
        <taxon>Bacilli</taxon>
        <taxon>Lactobacillales</taxon>
        <taxon>Lactobacillaceae</taxon>
        <taxon>Lactobacillus</taxon>
    </lineage>
</organism>
<gene>
    <name evidence="2" type="ORF">LBAT_1497</name>
</gene>
<dbReference type="GO" id="GO:0016874">
    <property type="term" value="F:ligase activity"/>
    <property type="evidence" value="ECO:0007669"/>
    <property type="project" value="UniProtKB-KW"/>
</dbReference>
<feature type="transmembrane region" description="Helical" evidence="1">
    <location>
        <begin position="129"/>
        <end position="147"/>
    </location>
</feature>
<accession>A0A0D6A548</accession>
<evidence type="ECO:0000313" key="3">
    <source>
        <dbReference type="Proteomes" id="UP000035709"/>
    </source>
</evidence>
<feature type="transmembrane region" description="Helical" evidence="1">
    <location>
        <begin position="246"/>
        <end position="266"/>
    </location>
</feature>